<keyword evidence="3" id="KW-1185">Reference proteome</keyword>
<keyword evidence="1" id="KW-0472">Membrane</keyword>
<reference evidence="2 3" key="1">
    <citation type="submission" date="2019-10" db="EMBL/GenBank/DDBJ databases">
        <authorList>
            <person name="Dong K."/>
        </authorList>
    </citation>
    <scope>NUCLEOTIDE SEQUENCE [LARGE SCALE GENOMIC DNA]</scope>
    <source>
        <strain evidence="2 3">DSM 28960</strain>
    </source>
</reference>
<dbReference type="EMBL" id="WITJ01000028">
    <property type="protein sequence ID" value="MQW40688.1"/>
    <property type="molecule type" value="Genomic_DNA"/>
</dbReference>
<keyword evidence="1" id="KW-1133">Transmembrane helix</keyword>
<keyword evidence="1" id="KW-0812">Transmembrane</keyword>
<dbReference type="RefSeq" id="WP_153497302.1">
    <property type="nucleotide sequence ID" value="NZ_CAXYUY010000031.1"/>
</dbReference>
<feature type="transmembrane region" description="Helical" evidence="1">
    <location>
        <begin position="53"/>
        <end position="75"/>
    </location>
</feature>
<evidence type="ECO:0000313" key="3">
    <source>
        <dbReference type="Proteomes" id="UP000439550"/>
    </source>
</evidence>
<feature type="transmembrane region" description="Helical" evidence="1">
    <location>
        <begin position="7"/>
        <end position="25"/>
    </location>
</feature>
<comment type="caution">
    <text evidence="2">The sequence shown here is derived from an EMBL/GenBank/DDBJ whole genome shotgun (WGS) entry which is preliminary data.</text>
</comment>
<dbReference type="Proteomes" id="UP000439550">
    <property type="component" value="Unassembled WGS sequence"/>
</dbReference>
<sequence length="187" mass="21261">MSKSKKTVLILLDLILLTVLGFVILENQDAFNLDWNLGRVERISWMKEVLPPYLFLAASLFIIMGFLGMVMILAFPKQYFSISLNEGTKGKLTVSPSAIEGYVREVLTKNELMKNSKIQVKIYKRQLRINVKGEIVPQTQVIDKTQGFKNEITTGLNTYFGITHHILLKVSVKANHLKEKPSNPRVI</sequence>
<evidence type="ECO:0000256" key="1">
    <source>
        <dbReference type="SAM" id="Phobius"/>
    </source>
</evidence>
<proteinExistence type="predicted"/>
<evidence type="ECO:0000313" key="2">
    <source>
        <dbReference type="EMBL" id="MQW40688.1"/>
    </source>
</evidence>
<dbReference type="AlphaFoldDB" id="A0A7X2D1K7"/>
<dbReference type="NCBIfam" id="NF033218">
    <property type="entry name" value="anchor_AmaP"/>
    <property type="match status" value="1"/>
</dbReference>
<organism evidence="2 3">
    <name type="scientific">Lactococcus hircilactis</name>
    <dbReference type="NCBI Taxonomy" id="1494462"/>
    <lineage>
        <taxon>Bacteria</taxon>
        <taxon>Bacillati</taxon>
        <taxon>Bacillota</taxon>
        <taxon>Bacilli</taxon>
        <taxon>Lactobacillales</taxon>
        <taxon>Streptococcaceae</taxon>
        <taxon>Lactococcus</taxon>
    </lineage>
</organism>
<accession>A0A7X2D1K7</accession>
<protein>
    <submittedName>
        <fullName evidence="2">Alkaline shock response membrane anchor protein AmaP</fullName>
    </submittedName>
</protein>
<dbReference type="OrthoDB" id="2236015at2"/>
<gene>
    <name evidence="2" type="primary">amaP</name>
    <name evidence="2" type="ORF">GHI93_12270</name>
</gene>
<name>A0A7X2D1K7_9LACT</name>